<name>A0A840PTZ2_URETH</name>
<dbReference type="PANTHER" id="PTHR43802">
    <property type="entry name" value="ENOYL-COA HYDRATASE"/>
    <property type="match status" value="1"/>
</dbReference>
<dbReference type="EC" id="4.2.1.17" evidence="3"/>
<dbReference type="PANTHER" id="PTHR43802:SF1">
    <property type="entry name" value="IP11341P-RELATED"/>
    <property type="match status" value="1"/>
</dbReference>
<proteinExistence type="inferred from homology"/>
<evidence type="ECO:0000256" key="2">
    <source>
        <dbReference type="RuleBase" id="RU003707"/>
    </source>
</evidence>
<evidence type="ECO:0000313" key="4">
    <source>
        <dbReference type="Proteomes" id="UP000557217"/>
    </source>
</evidence>
<evidence type="ECO:0000313" key="3">
    <source>
        <dbReference type="EMBL" id="MBB5149350.1"/>
    </source>
</evidence>
<keyword evidence="4" id="KW-1185">Reference proteome</keyword>
<dbReference type="InterPro" id="IPR001753">
    <property type="entry name" value="Enoyl-CoA_hydra/iso"/>
</dbReference>
<evidence type="ECO:0000256" key="1">
    <source>
        <dbReference type="ARBA" id="ARBA00005254"/>
    </source>
</evidence>
<dbReference type="Proteomes" id="UP000557217">
    <property type="component" value="Unassembled WGS sequence"/>
</dbReference>
<dbReference type="Pfam" id="PF00378">
    <property type="entry name" value="ECH_1"/>
    <property type="match status" value="1"/>
</dbReference>
<sequence length="239" mass="27083">MYKEILVEKRADGIGIIILNRPLKKNAINITLRREVSECLNKWKECDEIGVVIITGAGNAFSSGFDLKEFSDQTLFDEIYESSAKYHRDVWHFPKPLIAGINGLAYGGGFDLATLCDLRICSVDATFAHPEIKFGAPPIFTPLRWIVGEGIAKDICFTGRIIDAKKAYEIGLVNYLVESDQVLNKCIEIAKQILESPAETLRFTKSFMKKHAEESFERAFKIEHDQAFKEVLFKQLMKK</sequence>
<dbReference type="InterPro" id="IPR018376">
    <property type="entry name" value="Enoyl-CoA_hyd/isom_CS"/>
</dbReference>
<dbReference type="Gene3D" id="3.90.226.10">
    <property type="entry name" value="2-enoyl-CoA Hydratase, Chain A, domain 1"/>
    <property type="match status" value="1"/>
</dbReference>
<comment type="caution">
    <text evidence="3">The sequence shown here is derived from an EMBL/GenBank/DDBJ whole genome shotgun (WGS) entry which is preliminary data.</text>
</comment>
<dbReference type="AlphaFoldDB" id="A0A840PTZ2"/>
<organism evidence="3 4">
    <name type="scientific">Ureibacillus thermosphaericus</name>
    <dbReference type="NCBI Taxonomy" id="51173"/>
    <lineage>
        <taxon>Bacteria</taxon>
        <taxon>Bacillati</taxon>
        <taxon>Bacillota</taxon>
        <taxon>Bacilli</taxon>
        <taxon>Bacillales</taxon>
        <taxon>Caryophanaceae</taxon>
        <taxon>Ureibacillus</taxon>
    </lineage>
</organism>
<dbReference type="SUPFAM" id="SSF52096">
    <property type="entry name" value="ClpP/crotonase"/>
    <property type="match status" value="1"/>
</dbReference>
<protein>
    <submittedName>
        <fullName evidence="3">Enoyl-CoA hydratase</fullName>
        <ecNumber evidence="3">4.2.1.17</ecNumber>
    </submittedName>
</protein>
<gene>
    <name evidence="3" type="ORF">HNR36_001740</name>
</gene>
<accession>A0A840PTZ2</accession>
<comment type="similarity">
    <text evidence="1 2">Belongs to the enoyl-CoA hydratase/isomerase family.</text>
</comment>
<dbReference type="RefSeq" id="WP_168412499.1">
    <property type="nucleotide sequence ID" value="NZ_JAAXPW010000022.1"/>
</dbReference>
<keyword evidence="3" id="KW-0456">Lyase</keyword>
<dbReference type="CDD" id="cd06558">
    <property type="entry name" value="crotonase-like"/>
    <property type="match status" value="1"/>
</dbReference>
<reference evidence="3 4" key="1">
    <citation type="submission" date="2020-08" db="EMBL/GenBank/DDBJ databases">
        <title>Genomic Encyclopedia of Type Strains, Phase IV (KMG-IV): sequencing the most valuable type-strain genomes for metagenomic binning, comparative biology and taxonomic classification.</title>
        <authorList>
            <person name="Goeker M."/>
        </authorList>
    </citation>
    <scope>NUCLEOTIDE SEQUENCE [LARGE SCALE GENOMIC DNA]</scope>
    <source>
        <strain evidence="3 4">DSM 10633</strain>
    </source>
</reference>
<dbReference type="EMBL" id="JACHGZ010000019">
    <property type="protein sequence ID" value="MBB5149350.1"/>
    <property type="molecule type" value="Genomic_DNA"/>
</dbReference>
<dbReference type="InterPro" id="IPR029045">
    <property type="entry name" value="ClpP/crotonase-like_dom_sf"/>
</dbReference>
<dbReference type="PROSITE" id="PS00166">
    <property type="entry name" value="ENOYL_COA_HYDRATASE"/>
    <property type="match status" value="1"/>
</dbReference>
<dbReference type="GO" id="GO:0004300">
    <property type="term" value="F:enoyl-CoA hydratase activity"/>
    <property type="evidence" value="ECO:0007669"/>
    <property type="project" value="UniProtKB-EC"/>
</dbReference>